<dbReference type="SMART" id="SM00507">
    <property type="entry name" value="HNHc"/>
    <property type="match status" value="1"/>
</dbReference>
<dbReference type="RefSeq" id="WP_222609109.1">
    <property type="nucleotide sequence ID" value="NZ_CP081959.1"/>
</dbReference>
<dbReference type="Pfam" id="PF18780">
    <property type="entry name" value="HNH_repeat"/>
    <property type="match status" value="2"/>
</dbReference>
<dbReference type="InterPro" id="IPR041025">
    <property type="entry name" value="HNH_repeat"/>
</dbReference>
<keyword evidence="2" id="KW-0614">Plasmid</keyword>
<dbReference type="AlphaFoldDB" id="A0A8T8WHY7"/>
<dbReference type="InterPro" id="IPR003615">
    <property type="entry name" value="HNH_nuc"/>
</dbReference>
<accession>A0A8T8WHY7</accession>
<dbReference type="Proteomes" id="UP000826254">
    <property type="component" value="Plasmid unnamed1"/>
</dbReference>
<evidence type="ECO:0000313" key="2">
    <source>
        <dbReference type="EMBL" id="QZP39354.1"/>
    </source>
</evidence>
<feature type="domain" description="C2H2-type" evidence="1">
    <location>
        <begin position="30"/>
        <end position="58"/>
    </location>
</feature>
<keyword evidence="2" id="KW-0540">Nuclease</keyword>
<organism evidence="2 3">
    <name type="scientific">Halobaculum magnesiiphilum</name>
    <dbReference type="NCBI Taxonomy" id="1017351"/>
    <lineage>
        <taxon>Archaea</taxon>
        <taxon>Methanobacteriati</taxon>
        <taxon>Methanobacteriota</taxon>
        <taxon>Stenosarchaea group</taxon>
        <taxon>Halobacteria</taxon>
        <taxon>Halobacteriales</taxon>
        <taxon>Haloferacaceae</taxon>
        <taxon>Halobaculum</taxon>
    </lineage>
</organism>
<sequence>MIFYSHSAGREFITHYGGTAEGGDGALTDHICDHCGESFATSNELGGHVTAVHRRDQIVTDADIILDDIQRVADKLGKPPTAKEMSEHGEYSQRVCQNKFGSWNEALREAGYAPNRKFRLTDQDLLDEIDRLAEQLGRPPSSGEMDRIGEYHRWTYDHRFGGWKEALNEAGFSQPRSYQERSEIPYGPNWPEKRRQALERDDFQCQTPWCGITQADHQEQVGKDISVHHLVPRKFFVTPDGQFDHEQANRVSNLVTVCSKHHLIWEAVAPQRLDTIIDATQPPKRGGLEGVALPLREDEGQPLVIQMQRTDEPILTPDPGDLTNRERLRRHLNSGLESAESAETKAHLRGALAAWQNLPPTPLVECPLCGKAGLPERIQAHECRQS</sequence>
<gene>
    <name evidence="2" type="ORF">K6T50_15690</name>
</gene>
<evidence type="ECO:0000259" key="1">
    <source>
        <dbReference type="PROSITE" id="PS50157"/>
    </source>
</evidence>
<name>A0A8T8WHY7_9EURY</name>
<dbReference type="CDD" id="cd00085">
    <property type="entry name" value="HNHc"/>
    <property type="match status" value="1"/>
</dbReference>
<dbReference type="GO" id="GO:0004519">
    <property type="term" value="F:endonuclease activity"/>
    <property type="evidence" value="ECO:0007669"/>
    <property type="project" value="UniProtKB-KW"/>
</dbReference>
<dbReference type="EMBL" id="CP081959">
    <property type="protein sequence ID" value="QZP39354.1"/>
    <property type="molecule type" value="Genomic_DNA"/>
</dbReference>
<dbReference type="KEGG" id="hmp:K6T50_15690"/>
<evidence type="ECO:0000313" key="3">
    <source>
        <dbReference type="Proteomes" id="UP000826254"/>
    </source>
</evidence>
<keyword evidence="2" id="KW-0255">Endonuclease</keyword>
<geneLocation type="plasmid" evidence="2 3">
    <name>unnamed1</name>
</geneLocation>
<reference evidence="2 3" key="1">
    <citation type="journal article" date="2021" name="Int. J. Syst. Evol. Microbiol.">
        <title>Halobaculum halophilum sp. nov. and Halobaculum salinum sp. nov., isolated from salt lake and saline soil.</title>
        <authorList>
            <person name="Cui H.L."/>
            <person name="Shi X.W."/>
            <person name="Yin X.M."/>
            <person name="Yang X.Y."/>
            <person name="Hou J."/>
            <person name="Zhu L."/>
        </authorList>
    </citation>
    <scope>NUCLEOTIDE SEQUENCE [LARGE SCALE GENOMIC DNA]</scope>
    <source>
        <strain evidence="2 3">NBRC 109044</strain>
    </source>
</reference>
<dbReference type="InterPro" id="IPR013087">
    <property type="entry name" value="Znf_C2H2_type"/>
</dbReference>
<proteinExistence type="predicted"/>
<dbReference type="PROSITE" id="PS00028">
    <property type="entry name" value="ZINC_FINGER_C2H2_1"/>
    <property type="match status" value="1"/>
</dbReference>
<keyword evidence="2" id="KW-0378">Hydrolase</keyword>
<keyword evidence="3" id="KW-1185">Reference proteome</keyword>
<protein>
    <submittedName>
        <fullName evidence="2">HNH endonuclease</fullName>
    </submittedName>
</protein>
<dbReference type="PROSITE" id="PS50157">
    <property type="entry name" value="ZINC_FINGER_C2H2_2"/>
    <property type="match status" value="1"/>
</dbReference>
<dbReference type="GeneID" id="67179614"/>